<keyword evidence="1" id="KW-0805">Transcription regulation</keyword>
<dbReference type="GO" id="GO:0003700">
    <property type="term" value="F:DNA-binding transcription factor activity"/>
    <property type="evidence" value="ECO:0007669"/>
    <property type="project" value="InterPro"/>
</dbReference>
<dbReference type="PRINTS" id="PR00598">
    <property type="entry name" value="HTHMARR"/>
</dbReference>
<sequence>MEATTSGRSKRSLRPLMQTDMDHVDKILAQWRRERPELDATAMGLLGRLSRLRAHLAREVESTLADHGLNSASFDVLATLRRSGPPFRLSPGDLLGTTMVTSGTMTNRIDQLEKAGLVERLDNPEDRRGVLIALTPEGLKRVDAAVTAHVANQQRLVAGLEPDEREALDALLRKFLAVFE</sequence>
<name>F7X4M6_SINMM</name>
<feature type="domain" description="HTH marR-type" evidence="4">
    <location>
        <begin position="42"/>
        <end position="177"/>
    </location>
</feature>
<keyword evidence="2" id="KW-0238">DNA-binding</keyword>
<dbReference type="PATRIC" id="fig|707241.3.peg.3944"/>
<protein>
    <submittedName>
        <fullName evidence="5">Probabable PecS</fullName>
    </submittedName>
</protein>
<dbReference type="Pfam" id="PF01047">
    <property type="entry name" value="MarR"/>
    <property type="match status" value="1"/>
</dbReference>
<evidence type="ECO:0000259" key="4">
    <source>
        <dbReference type="PROSITE" id="PS50995"/>
    </source>
</evidence>
<dbReference type="InterPro" id="IPR000835">
    <property type="entry name" value="HTH_MarR-typ"/>
</dbReference>
<evidence type="ECO:0000256" key="1">
    <source>
        <dbReference type="ARBA" id="ARBA00023015"/>
    </source>
</evidence>
<evidence type="ECO:0000313" key="6">
    <source>
        <dbReference type="Proteomes" id="UP000009045"/>
    </source>
</evidence>
<dbReference type="InterPro" id="IPR036390">
    <property type="entry name" value="WH_DNA-bd_sf"/>
</dbReference>
<dbReference type="GO" id="GO:0006950">
    <property type="term" value="P:response to stress"/>
    <property type="evidence" value="ECO:0007669"/>
    <property type="project" value="TreeGrafter"/>
</dbReference>
<dbReference type="HOGENOM" id="CLU_083287_27_5_5"/>
<evidence type="ECO:0000313" key="5">
    <source>
        <dbReference type="EMBL" id="AEH81002.1"/>
    </source>
</evidence>
<dbReference type="InterPro" id="IPR036388">
    <property type="entry name" value="WH-like_DNA-bd_sf"/>
</dbReference>
<dbReference type="EMBL" id="CP001830">
    <property type="protein sequence ID" value="AEH81002.1"/>
    <property type="molecule type" value="Genomic_DNA"/>
</dbReference>
<dbReference type="SUPFAM" id="SSF46785">
    <property type="entry name" value="Winged helix' DNA-binding domain"/>
    <property type="match status" value="1"/>
</dbReference>
<dbReference type="PANTHER" id="PTHR33164">
    <property type="entry name" value="TRANSCRIPTIONAL REGULATOR, MARR FAMILY"/>
    <property type="match status" value="1"/>
</dbReference>
<reference evidence="5 6" key="1">
    <citation type="journal article" date="2011" name="J. Biotechnol.">
        <title>The complete genome sequence of the dominant Sinorhizobium meliloti field isolate SM11 extends the S. meliloti pan-genome.</title>
        <authorList>
            <person name="Schneiker-Bekel S."/>
            <person name="Wibberg D."/>
            <person name="Bekel T."/>
            <person name="Blom J."/>
            <person name="Linke B."/>
            <person name="Neuweger H."/>
            <person name="Stiens M."/>
            <person name="Vorholter F.J."/>
            <person name="Weidner S."/>
            <person name="Goesmann A."/>
            <person name="Puhler A."/>
            <person name="Schluter A."/>
        </authorList>
    </citation>
    <scope>NUCLEOTIDE SEQUENCE [LARGE SCALE GENOMIC DNA]</scope>
    <source>
        <strain evidence="5 6">SM11</strain>
    </source>
</reference>
<dbReference type="InterPro" id="IPR023187">
    <property type="entry name" value="Tscrpt_reg_MarR-type_CS"/>
</dbReference>
<evidence type="ECO:0000256" key="2">
    <source>
        <dbReference type="ARBA" id="ARBA00023125"/>
    </source>
</evidence>
<keyword evidence="3" id="KW-0804">Transcription</keyword>
<dbReference type="PANTHER" id="PTHR33164:SF104">
    <property type="entry name" value="TRANSCRIPTIONAL REGULATORY PROTEIN"/>
    <property type="match status" value="1"/>
</dbReference>
<dbReference type="Gene3D" id="1.10.10.10">
    <property type="entry name" value="Winged helix-like DNA-binding domain superfamily/Winged helix DNA-binding domain"/>
    <property type="match status" value="1"/>
</dbReference>
<evidence type="ECO:0000256" key="3">
    <source>
        <dbReference type="ARBA" id="ARBA00023163"/>
    </source>
</evidence>
<dbReference type="PROSITE" id="PS50995">
    <property type="entry name" value="HTH_MARR_2"/>
    <property type="match status" value="1"/>
</dbReference>
<organism evidence="5 6">
    <name type="scientific">Sinorhizobium meliloti (strain SM11)</name>
    <dbReference type="NCBI Taxonomy" id="707241"/>
    <lineage>
        <taxon>Bacteria</taxon>
        <taxon>Pseudomonadati</taxon>
        <taxon>Pseudomonadota</taxon>
        <taxon>Alphaproteobacteria</taxon>
        <taxon>Hyphomicrobiales</taxon>
        <taxon>Rhizobiaceae</taxon>
        <taxon>Sinorhizobium/Ensifer group</taxon>
        <taxon>Sinorhizobium</taxon>
    </lineage>
</organism>
<dbReference type="SMART" id="SM00347">
    <property type="entry name" value="HTH_MARR"/>
    <property type="match status" value="1"/>
</dbReference>
<dbReference type="PROSITE" id="PS01117">
    <property type="entry name" value="HTH_MARR_1"/>
    <property type="match status" value="1"/>
</dbReference>
<dbReference type="Proteomes" id="UP000009045">
    <property type="component" value="Chromosome"/>
</dbReference>
<accession>F7X4M6</accession>
<dbReference type="AlphaFoldDB" id="F7X4M6"/>
<proteinExistence type="predicted"/>
<dbReference type="InterPro" id="IPR039422">
    <property type="entry name" value="MarR/SlyA-like"/>
</dbReference>
<gene>
    <name evidence="5" type="primary">pecS</name>
    <name evidence="5" type="ordered locus">SM11_chr3776</name>
</gene>
<dbReference type="GO" id="GO:0003677">
    <property type="term" value="F:DNA binding"/>
    <property type="evidence" value="ECO:0007669"/>
    <property type="project" value="UniProtKB-KW"/>
</dbReference>
<dbReference type="KEGG" id="smx:SM11_chr3776"/>